<organism evidence="2 3">
    <name type="scientific">Corallococcus coralloides</name>
    <name type="common">Myxococcus coralloides</name>
    <dbReference type="NCBI Taxonomy" id="184914"/>
    <lineage>
        <taxon>Bacteria</taxon>
        <taxon>Pseudomonadati</taxon>
        <taxon>Myxococcota</taxon>
        <taxon>Myxococcia</taxon>
        <taxon>Myxococcales</taxon>
        <taxon>Cystobacterineae</taxon>
        <taxon>Myxococcaceae</taxon>
        <taxon>Corallococcus</taxon>
    </lineage>
</organism>
<evidence type="ECO:0000313" key="3">
    <source>
        <dbReference type="Proteomes" id="UP000288758"/>
    </source>
</evidence>
<evidence type="ECO:0000313" key="2">
    <source>
        <dbReference type="EMBL" id="QAT82533.1"/>
    </source>
</evidence>
<dbReference type="Proteomes" id="UP000288758">
    <property type="component" value="Chromosome"/>
</dbReference>
<evidence type="ECO:0000256" key="1">
    <source>
        <dbReference type="ARBA" id="ARBA00022649"/>
    </source>
</evidence>
<dbReference type="RefSeq" id="WP_158616545.1">
    <property type="nucleotide sequence ID" value="NZ_CP034669.1"/>
</dbReference>
<keyword evidence="1" id="KW-1277">Toxin-antitoxin system</keyword>
<sequence length="119" mass="13566">MTTSSYRLQATLPAPYGTQLEQLRSKLQIDNTEVIKEALGFFAKAVLEASLGRRVAFVDEKHQVLAEYSSPSLTRLEWNAREEGRVVLPDSDFDRLVDELEKPAKPLPRLRKLARKKAR</sequence>
<dbReference type="EMBL" id="CP034669">
    <property type="protein sequence ID" value="QAT82533.1"/>
    <property type="molecule type" value="Genomic_DNA"/>
</dbReference>
<gene>
    <name evidence="2" type="ORF">EJ065_0928</name>
</gene>
<reference evidence="2 3" key="1">
    <citation type="submission" date="2018-12" db="EMBL/GenBank/DDBJ databases">
        <title>Complete Genome Sequence of the Corallopyronin A producing Myxobacterium Corallococcus coralloides B035.</title>
        <authorList>
            <person name="Bouhired S.M."/>
            <person name="Rupp O."/>
            <person name="Blom J."/>
            <person name="Schaeberle T.F."/>
            <person name="Kehraus S."/>
            <person name="Schiefer A."/>
            <person name="Pfarr K."/>
            <person name="Goesmann A."/>
            <person name="Hoerauf A."/>
            <person name="Koenig G.M."/>
        </authorList>
    </citation>
    <scope>NUCLEOTIDE SEQUENCE [LARGE SCALE GENOMIC DNA]</scope>
    <source>
        <strain evidence="2 3">B035</strain>
    </source>
</reference>
<dbReference type="AlphaFoldDB" id="A0A410RKZ3"/>
<proteinExistence type="predicted"/>
<protein>
    <recommendedName>
        <fullName evidence="4">DUF1778 domain-containing protein</fullName>
    </recommendedName>
</protein>
<accession>A0A410RKZ3</accession>
<evidence type="ECO:0008006" key="4">
    <source>
        <dbReference type="Google" id="ProtNLM"/>
    </source>
</evidence>
<name>A0A410RKZ3_CORCK</name>
<dbReference type="Pfam" id="PF08681">
    <property type="entry name" value="TacA1"/>
    <property type="match status" value="1"/>
</dbReference>
<dbReference type="InterPro" id="IPR014795">
    <property type="entry name" value="TacA_1-like"/>
</dbReference>